<dbReference type="KEGG" id="broo:brsh051_16120"/>
<organism evidence="3 4">
    <name type="scientific">Brooklawnia propionicigenes</name>
    <dbReference type="NCBI Taxonomy" id="3041175"/>
    <lineage>
        <taxon>Bacteria</taxon>
        <taxon>Bacillati</taxon>
        <taxon>Actinomycetota</taxon>
        <taxon>Actinomycetes</taxon>
        <taxon>Propionibacteriales</taxon>
        <taxon>Propionibacteriaceae</taxon>
        <taxon>Brooklawnia</taxon>
    </lineage>
</organism>
<dbReference type="AlphaFoldDB" id="A0AAN0K8A3"/>
<evidence type="ECO:0000256" key="1">
    <source>
        <dbReference type="ARBA" id="ARBA00022839"/>
    </source>
</evidence>
<dbReference type="PANTHER" id="PTHR30231">
    <property type="entry name" value="DNA POLYMERASE III SUBUNIT EPSILON"/>
    <property type="match status" value="1"/>
</dbReference>
<proteinExistence type="predicted"/>
<protein>
    <recommendedName>
        <fullName evidence="2">Exonuclease domain-containing protein</fullName>
    </recommendedName>
</protein>
<evidence type="ECO:0000259" key="2">
    <source>
        <dbReference type="SMART" id="SM00479"/>
    </source>
</evidence>
<dbReference type="SMART" id="SM00479">
    <property type="entry name" value="EXOIII"/>
    <property type="match status" value="1"/>
</dbReference>
<keyword evidence="1" id="KW-0540">Nuclease</keyword>
<keyword evidence="1" id="KW-0378">Hydrolase</keyword>
<dbReference type="Proteomes" id="UP001431656">
    <property type="component" value="Chromosome"/>
</dbReference>
<dbReference type="InterPro" id="IPR036397">
    <property type="entry name" value="RNaseH_sf"/>
</dbReference>
<dbReference type="EMBL" id="AP028056">
    <property type="protein sequence ID" value="BEH02331.1"/>
    <property type="molecule type" value="Genomic_DNA"/>
</dbReference>
<evidence type="ECO:0000313" key="3">
    <source>
        <dbReference type="EMBL" id="BEH02331.1"/>
    </source>
</evidence>
<reference evidence="3" key="1">
    <citation type="journal article" date="2024" name="Int. J. Syst. Evol. Microbiol.">
        <title>Brooklawnia propionicigenes sp. nov., a facultatively anaerobic, propionate-producing bacterium isolated from a methanogenic reactor treating waste from cattle farms.</title>
        <authorList>
            <person name="Akita Y."/>
            <person name="Ueki A."/>
            <person name="Tonouchi A."/>
            <person name="Sugawara Y."/>
            <person name="Honma S."/>
            <person name="Kaku N."/>
            <person name="Ueki K."/>
        </authorList>
    </citation>
    <scope>NUCLEOTIDE SEQUENCE</scope>
    <source>
        <strain evidence="3">SH051</strain>
    </source>
</reference>
<evidence type="ECO:0000313" key="4">
    <source>
        <dbReference type="Proteomes" id="UP001431656"/>
    </source>
</evidence>
<dbReference type="SUPFAM" id="SSF53098">
    <property type="entry name" value="Ribonuclease H-like"/>
    <property type="match status" value="1"/>
</dbReference>
<feature type="domain" description="Exonuclease" evidence="2">
    <location>
        <begin position="4"/>
        <end position="170"/>
    </location>
</feature>
<keyword evidence="1" id="KW-0269">Exonuclease</keyword>
<dbReference type="GO" id="GO:0008408">
    <property type="term" value="F:3'-5' exonuclease activity"/>
    <property type="evidence" value="ECO:0007669"/>
    <property type="project" value="TreeGrafter"/>
</dbReference>
<dbReference type="InterPro" id="IPR012337">
    <property type="entry name" value="RNaseH-like_sf"/>
</dbReference>
<accession>A0AAN0K8A3</accession>
<dbReference type="PANTHER" id="PTHR30231:SF42">
    <property type="entry name" value="EXONUCLEASE"/>
    <property type="match status" value="1"/>
</dbReference>
<dbReference type="GO" id="GO:0003676">
    <property type="term" value="F:nucleic acid binding"/>
    <property type="evidence" value="ECO:0007669"/>
    <property type="project" value="InterPro"/>
</dbReference>
<dbReference type="Pfam" id="PF00929">
    <property type="entry name" value="RNase_T"/>
    <property type="match status" value="1"/>
</dbReference>
<dbReference type="Gene3D" id="3.30.420.10">
    <property type="entry name" value="Ribonuclease H-like superfamily/Ribonuclease H"/>
    <property type="match status" value="1"/>
</dbReference>
<dbReference type="InterPro" id="IPR013520">
    <property type="entry name" value="Ribonucl_H"/>
</dbReference>
<dbReference type="RefSeq" id="WP_286263859.1">
    <property type="nucleotide sequence ID" value="NZ_AP028056.1"/>
</dbReference>
<dbReference type="CDD" id="cd06130">
    <property type="entry name" value="DNA_pol_III_epsilon_like"/>
    <property type="match status" value="1"/>
</dbReference>
<dbReference type="GO" id="GO:0005829">
    <property type="term" value="C:cytosol"/>
    <property type="evidence" value="ECO:0007669"/>
    <property type="project" value="TreeGrafter"/>
</dbReference>
<name>A0AAN0K8A3_9ACTN</name>
<sequence>MSLEFVAIDFETANRRPGSPCQVGLALVRDGRVEATWGTLMQPPYGRGWFDPDCTQVHGIVERDVEGQPTFERLWPDIEKRLAGLPVVAHNAAFDIAVIRDATSHCGYDWPTLDFGCSLLMARRCYDLPEHTLEAVATAAGIPLDQHHDAVHDAVACAHITLDMAQRTSAASLDELLRVCGLAWGRLAPELHEPCHPVKTSAPLAVALAPTLF</sequence>
<dbReference type="FunFam" id="3.30.420.10:FF:000045">
    <property type="entry name" value="3'-5' exonuclease DinG"/>
    <property type="match status" value="1"/>
</dbReference>
<gene>
    <name evidence="3" type="ORF">brsh051_16120</name>
</gene>
<keyword evidence="4" id="KW-1185">Reference proteome</keyword>